<dbReference type="SUPFAM" id="SSF52172">
    <property type="entry name" value="CheY-like"/>
    <property type="match status" value="1"/>
</dbReference>
<protein>
    <submittedName>
        <fullName evidence="10">DNA-binding response regulator</fullName>
    </submittedName>
    <submittedName>
        <fullName evidence="11">Two-component system OmpR family response regulator</fullName>
    </submittedName>
</protein>
<dbReference type="Proteomes" id="UP000618382">
    <property type="component" value="Unassembled WGS sequence"/>
</dbReference>
<dbReference type="Pfam" id="PF00486">
    <property type="entry name" value="Trans_reg_C"/>
    <property type="match status" value="1"/>
</dbReference>
<dbReference type="EMBL" id="JACCBK010000001">
    <property type="protein sequence ID" value="NYD86618.1"/>
    <property type="molecule type" value="Genomic_DNA"/>
</dbReference>
<keyword evidence="2" id="KW-0902">Two-component regulatory system</keyword>
<evidence type="ECO:0000256" key="7">
    <source>
        <dbReference type="PROSITE-ProRule" id="PRU01091"/>
    </source>
</evidence>
<dbReference type="RefSeq" id="WP_140458212.1">
    <property type="nucleotide sequence ID" value="NZ_BAABFI010000001.1"/>
</dbReference>
<dbReference type="PANTHER" id="PTHR48111:SF1">
    <property type="entry name" value="TWO-COMPONENT RESPONSE REGULATOR ORR33"/>
    <property type="match status" value="1"/>
</dbReference>
<dbReference type="GO" id="GO:0006355">
    <property type="term" value="P:regulation of DNA-templated transcription"/>
    <property type="evidence" value="ECO:0007669"/>
    <property type="project" value="InterPro"/>
</dbReference>
<evidence type="ECO:0000259" key="8">
    <source>
        <dbReference type="PROSITE" id="PS50110"/>
    </source>
</evidence>
<keyword evidence="3" id="KW-0805">Transcription regulation</keyword>
<dbReference type="PANTHER" id="PTHR48111">
    <property type="entry name" value="REGULATOR OF RPOS"/>
    <property type="match status" value="1"/>
</dbReference>
<evidence type="ECO:0000256" key="5">
    <source>
        <dbReference type="ARBA" id="ARBA00023163"/>
    </source>
</evidence>
<dbReference type="PROSITE" id="PS50110">
    <property type="entry name" value="RESPONSE_REGULATORY"/>
    <property type="match status" value="1"/>
</dbReference>
<dbReference type="GO" id="GO:0000156">
    <property type="term" value="F:phosphorelay response regulator activity"/>
    <property type="evidence" value="ECO:0007669"/>
    <property type="project" value="TreeGrafter"/>
</dbReference>
<dbReference type="Gene3D" id="6.10.250.690">
    <property type="match status" value="1"/>
</dbReference>
<dbReference type="AlphaFoldDB" id="A0A7Y9FFX6"/>
<dbReference type="GO" id="GO:0005829">
    <property type="term" value="C:cytosol"/>
    <property type="evidence" value="ECO:0007669"/>
    <property type="project" value="TreeGrafter"/>
</dbReference>
<dbReference type="InterPro" id="IPR001867">
    <property type="entry name" value="OmpR/PhoB-type_DNA-bd"/>
</dbReference>
<feature type="DNA-binding region" description="OmpR/PhoB-type" evidence="7">
    <location>
        <begin position="132"/>
        <end position="229"/>
    </location>
</feature>
<proteinExistence type="predicted"/>
<evidence type="ECO:0000256" key="1">
    <source>
        <dbReference type="ARBA" id="ARBA00022553"/>
    </source>
</evidence>
<dbReference type="GO" id="GO:0032993">
    <property type="term" value="C:protein-DNA complex"/>
    <property type="evidence" value="ECO:0007669"/>
    <property type="project" value="TreeGrafter"/>
</dbReference>
<evidence type="ECO:0000256" key="6">
    <source>
        <dbReference type="PROSITE-ProRule" id="PRU00169"/>
    </source>
</evidence>
<dbReference type="InterPro" id="IPR039420">
    <property type="entry name" value="WalR-like"/>
</dbReference>
<gene>
    <name evidence="11" type="ORF">BKA21_002167</name>
    <name evidence="10" type="ORF">Col01nite_16530</name>
</gene>
<dbReference type="InterPro" id="IPR011006">
    <property type="entry name" value="CheY-like_superfamily"/>
</dbReference>
<dbReference type="Pfam" id="PF00072">
    <property type="entry name" value="Response_reg"/>
    <property type="match status" value="1"/>
</dbReference>
<dbReference type="InterPro" id="IPR016032">
    <property type="entry name" value="Sig_transdc_resp-reg_C-effctor"/>
</dbReference>
<name>A0A7Y9FFX6_9CELL</name>
<dbReference type="EMBL" id="BONN01000004">
    <property type="protein sequence ID" value="GIG32494.1"/>
    <property type="molecule type" value="Genomic_DNA"/>
</dbReference>
<keyword evidence="5" id="KW-0804">Transcription</keyword>
<dbReference type="SMART" id="SM00862">
    <property type="entry name" value="Trans_reg_C"/>
    <property type="match status" value="1"/>
</dbReference>
<reference evidence="11 12" key="1">
    <citation type="submission" date="2020-07" db="EMBL/GenBank/DDBJ databases">
        <title>Sequencing the genomes of 1000 actinobacteria strains.</title>
        <authorList>
            <person name="Klenk H.-P."/>
        </authorList>
    </citation>
    <scope>NUCLEOTIDE SEQUENCE [LARGE SCALE GENOMIC DNA]</scope>
    <source>
        <strain evidence="11 12">DSM 24482</strain>
    </source>
</reference>
<evidence type="ECO:0000313" key="10">
    <source>
        <dbReference type="EMBL" id="GIG32494.1"/>
    </source>
</evidence>
<evidence type="ECO:0000313" key="11">
    <source>
        <dbReference type="EMBL" id="NYD86618.1"/>
    </source>
</evidence>
<comment type="caution">
    <text evidence="11">The sequence shown here is derived from an EMBL/GenBank/DDBJ whole genome shotgun (WGS) entry which is preliminary data.</text>
</comment>
<keyword evidence="13" id="KW-1185">Reference proteome</keyword>
<evidence type="ECO:0000256" key="3">
    <source>
        <dbReference type="ARBA" id="ARBA00023015"/>
    </source>
</evidence>
<keyword evidence="4 7" id="KW-0238">DNA-binding</keyword>
<dbReference type="InterPro" id="IPR001789">
    <property type="entry name" value="Sig_transdc_resp-reg_receiver"/>
</dbReference>
<dbReference type="Proteomes" id="UP000577956">
    <property type="component" value="Unassembled WGS sequence"/>
</dbReference>
<evidence type="ECO:0000259" key="9">
    <source>
        <dbReference type="PROSITE" id="PS51755"/>
    </source>
</evidence>
<dbReference type="Gene3D" id="1.10.10.10">
    <property type="entry name" value="Winged helix-like DNA-binding domain superfamily/Winged helix DNA-binding domain"/>
    <property type="match status" value="1"/>
</dbReference>
<reference evidence="10 13" key="2">
    <citation type="submission" date="2021-01" db="EMBL/GenBank/DDBJ databases">
        <title>Whole genome shotgun sequence of Cellulomonas oligotrophica NBRC 109435.</title>
        <authorList>
            <person name="Komaki H."/>
            <person name="Tamura T."/>
        </authorList>
    </citation>
    <scope>NUCLEOTIDE SEQUENCE [LARGE SCALE GENOMIC DNA]</scope>
    <source>
        <strain evidence="10 13">NBRC 109435</strain>
    </source>
</reference>
<feature type="domain" description="OmpR/PhoB-type" evidence="9">
    <location>
        <begin position="132"/>
        <end position="229"/>
    </location>
</feature>
<dbReference type="PROSITE" id="PS51755">
    <property type="entry name" value="OMPR_PHOB"/>
    <property type="match status" value="1"/>
</dbReference>
<dbReference type="FunFam" id="1.10.10.10:FF:000005">
    <property type="entry name" value="Two-component system response regulator"/>
    <property type="match status" value="1"/>
</dbReference>
<keyword evidence="1 6" id="KW-0597">Phosphoprotein</keyword>
<evidence type="ECO:0000313" key="12">
    <source>
        <dbReference type="Proteomes" id="UP000577956"/>
    </source>
</evidence>
<feature type="modified residue" description="4-aspartylphosphate" evidence="6">
    <location>
        <position position="53"/>
    </location>
</feature>
<evidence type="ECO:0000256" key="2">
    <source>
        <dbReference type="ARBA" id="ARBA00023012"/>
    </source>
</evidence>
<organism evidence="11 12">
    <name type="scientific">Cellulomonas oligotrophica</name>
    <dbReference type="NCBI Taxonomy" id="931536"/>
    <lineage>
        <taxon>Bacteria</taxon>
        <taxon>Bacillati</taxon>
        <taxon>Actinomycetota</taxon>
        <taxon>Actinomycetes</taxon>
        <taxon>Micrococcales</taxon>
        <taxon>Cellulomonadaceae</taxon>
        <taxon>Cellulomonas</taxon>
    </lineage>
</organism>
<dbReference type="CDD" id="cd00383">
    <property type="entry name" value="trans_reg_C"/>
    <property type="match status" value="1"/>
</dbReference>
<dbReference type="SMART" id="SM00448">
    <property type="entry name" value="REC"/>
    <property type="match status" value="1"/>
</dbReference>
<dbReference type="Gene3D" id="3.40.50.2300">
    <property type="match status" value="1"/>
</dbReference>
<dbReference type="InterPro" id="IPR036388">
    <property type="entry name" value="WH-like_DNA-bd_sf"/>
</dbReference>
<evidence type="ECO:0000313" key="13">
    <source>
        <dbReference type="Proteomes" id="UP000618382"/>
    </source>
</evidence>
<dbReference type="GO" id="GO:0000976">
    <property type="term" value="F:transcription cis-regulatory region binding"/>
    <property type="evidence" value="ECO:0007669"/>
    <property type="project" value="TreeGrafter"/>
</dbReference>
<sequence>MSPRVLVVDDDPDVREMLVQALTFSGFDVTDAPDAVAALAVLGSDGTDVVLLDVMMPGLDGFDLVQLVRRRDPDLPVLFLSGRDAVDDRVRGLRLGADDYVTKPFSTVEVVARIEAVLRRRTAPGPAPDADDGVLRCADLLLDPAHHRVERAGAPVALSPTEFRLLALLLEHRGRVVSKGQILDQVWGYGFGGETNVVERFVSNLRRKVDDGHPALIRTVRGFGYAVRAPEA</sequence>
<accession>A0A7Y9FFX6</accession>
<dbReference type="SUPFAM" id="SSF46894">
    <property type="entry name" value="C-terminal effector domain of the bipartite response regulators"/>
    <property type="match status" value="1"/>
</dbReference>
<feature type="domain" description="Response regulatory" evidence="8">
    <location>
        <begin position="4"/>
        <end position="118"/>
    </location>
</feature>
<evidence type="ECO:0000256" key="4">
    <source>
        <dbReference type="ARBA" id="ARBA00023125"/>
    </source>
</evidence>